<evidence type="ECO:0000256" key="1">
    <source>
        <dbReference type="SAM" id="MobiDB-lite"/>
    </source>
</evidence>
<keyword evidence="2" id="KW-0812">Transmembrane</keyword>
<keyword evidence="2" id="KW-1133">Transmembrane helix</keyword>
<gene>
    <name evidence="3" type="ORF">O1G21_34230</name>
</gene>
<sequence length="126" mass="12784">MARIRCCSRRFYGALAVLGGRALAVVYADMTSAIALGVPLGNEIGALASWRWAFGFVALLALITIGGLAGRLPSVPGAAGLLARLPLVAAGFALLAALCALASGGQRAGQETEVPVEARRPQPVGD</sequence>
<accession>A0ABY7QCC8</accession>
<proteinExistence type="predicted"/>
<keyword evidence="2" id="KW-0472">Membrane</keyword>
<evidence type="ECO:0000313" key="4">
    <source>
        <dbReference type="Proteomes" id="UP001212821"/>
    </source>
</evidence>
<feature type="region of interest" description="Disordered" evidence="1">
    <location>
        <begin position="104"/>
        <end position="126"/>
    </location>
</feature>
<feature type="transmembrane region" description="Helical" evidence="2">
    <location>
        <begin position="12"/>
        <end position="38"/>
    </location>
</feature>
<feature type="transmembrane region" description="Helical" evidence="2">
    <location>
        <begin position="50"/>
        <end position="69"/>
    </location>
</feature>
<organism evidence="3 4">
    <name type="scientific">Kitasatospora cathayae</name>
    <dbReference type="NCBI Taxonomy" id="3004092"/>
    <lineage>
        <taxon>Bacteria</taxon>
        <taxon>Bacillati</taxon>
        <taxon>Actinomycetota</taxon>
        <taxon>Actinomycetes</taxon>
        <taxon>Kitasatosporales</taxon>
        <taxon>Streptomycetaceae</taxon>
        <taxon>Kitasatospora</taxon>
    </lineage>
</organism>
<dbReference type="EMBL" id="CP115450">
    <property type="protein sequence ID" value="WBP90423.1"/>
    <property type="molecule type" value="Genomic_DNA"/>
</dbReference>
<reference evidence="4" key="1">
    <citation type="submission" date="2022-12" db="EMBL/GenBank/DDBJ databases">
        <authorList>
            <person name="Mo P."/>
        </authorList>
    </citation>
    <scope>NUCLEOTIDE SEQUENCE [LARGE SCALE GENOMIC DNA]</scope>
    <source>
        <strain evidence="4">HUAS 3-15</strain>
    </source>
</reference>
<name>A0ABY7QCC8_9ACTN</name>
<evidence type="ECO:0000256" key="2">
    <source>
        <dbReference type="SAM" id="Phobius"/>
    </source>
</evidence>
<feature type="transmembrane region" description="Helical" evidence="2">
    <location>
        <begin position="81"/>
        <end position="103"/>
    </location>
</feature>
<dbReference type="RefSeq" id="WP_270149198.1">
    <property type="nucleotide sequence ID" value="NZ_CP115450.1"/>
</dbReference>
<evidence type="ECO:0000313" key="3">
    <source>
        <dbReference type="EMBL" id="WBP90423.1"/>
    </source>
</evidence>
<keyword evidence="4" id="KW-1185">Reference proteome</keyword>
<evidence type="ECO:0008006" key="5">
    <source>
        <dbReference type="Google" id="ProtNLM"/>
    </source>
</evidence>
<dbReference type="Proteomes" id="UP001212821">
    <property type="component" value="Chromosome"/>
</dbReference>
<protein>
    <recommendedName>
        <fullName evidence="5">Major facilitator superfamily (MFS) profile domain-containing protein</fullName>
    </recommendedName>
</protein>